<accession>A0A4Y2HBG9</accession>
<keyword evidence="3" id="KW-1185">Reference proteome</keyword>
<reference evidence="2 3" key="1">
    <citation type="journal article" date="2019" name="Sci. Rep.">
        <title>Orb-weaving spider Araneus ventricosus genome elucidates the spidroin gene catalogue.</title>
        <authorList>
            <person name="Kono N."/>
            <person name="Nakamura H."/>
            <person name="Ohtoshi R."/>
            <person name="Moran D.A.P."/>
            <person name="Shinohara A."/>
            <person name="Yoshida Y."/>
            <person name="Fujiwara M."/>
            <person name="Mori M."/>
            <person name="Tomita M."/>
            <person name="Arakawa K."/>
        </authorList>
    </citation>
    <scope>NUCLEOTIDE SEQUENCE [LARGE SCALE GENOMIC DNA]</scope>
</reference>
<gene>
    <name evidence="2" type="ORF">AVEN_103634_1</name>
</gene>
<evidence type="ECO:0000256" key="1">
    <source>
        <dbReference type="SAM" id="MobiDB-lite"/>
    </source>
</evidence>
<feature type="compositionally biased region" description="Basic residues" evidence="1">
    <location>
        <begin position="16"/>
        <end position="25"/>
    </location>
</feature>
<dbReference type="EMBL" id="BGPR01001828">
    <property type="protein sequence ID" value="GBM62645.1"/>
    <property type="molecule type" value="Genomic_DNA"/>
</dbReference>
<organism evidence="2 3">
    <name type="scientific">Araneus ventricosus</name>
    <name type="common">Orbweaver spider</name>
    <name type="synonym">Epeira ventricosa</name>
    <dbReference type="NCBI Taxonomy" id="182803"/>
    <lineage>
        <taxon>Eukaryota</taxon>
        <taxon>Metazoa</taxon>
        <taxon>Ecdysozoa</taxon>
        <taxon>Arthropoda</taxon>
        <taxon>Chelicerata</taxon>
        <taxon>Arachnida</taxon>
        <taxon>Araneae</taxon>
        <taxon>Araneomorphae</taxon>
        <taxon>Entelegynae</taxon>
        <taxon>Araneoidea</taxon>
        <taxon>Araneidae</taxon>
        <taxon>Araneus</taxon>
    </lineage>
</organism>
<proteinExistence type="predicted"/>
<sequence>MDRPRLDYRGPYPSNRRSRRPLHARQAKTNITPRPCYCISHSSGNKRIHSDSGIAPEIGIDWKPDAWKISSLTLNSSTLTLALRKLN</sequence>
<comment type="caution">
    <text evidence="2">The sequence shown here is derived from an EMBL/GenBank/DDBJ whole genome shotgun (WGS) entry which is preliminary data.</text>
</comment>
<dbReference type="AlphaFoldDB" id="A0A4Y2HBG9"/>
<evidence type="ECO:0000313" key="2">
    <source>
        <dbReference type="EMBL" id="GBM62645.1"/>
    </source>
</evidence>
<name>A0A4Y2HBG9_ARAVE</name>
<dbReference type="Proteomes" id="UP000499080">
    <property type="component" value="Unassembled WGS sequence"/>
</dbReference>
<protein>
    <submittedName>
        <fullName evidence="2">Uncharacterized protein</fullName>
    </submittedName>
</protein>
<evidence type="ECO:0000313" key="3">
    <source>
        <dbReference type="Proteomes" id="UP000499080"/>
    </source>
</evidence>
<feature type="region of interest" description="Disordered" evidence="1">
    <location>
        <begin position="1"/>
        <end position="25"/>
    </location>
</feature>